<dbReference type="FunFam" id="3.30.420.110:FF:000010">
    <property type="entry name" value="DNA mismatch repair protein"/>
    <property type="match status" value="1"/>
</dbReference>
<evidence type="ECO:0000256" key="3">
    <source>
        <dbReference type="ARBA" id="ARBA00022741"/>
    </source>
</evidence>
<feature type="domain" description="DNA mismatch repair proteins mutS family" evidence="12">
    <location>
        <begin position="840"/>
        <end position="1038"/>
    </location>
</feature>
<dbReference type="VEuPathDB" id="FungiDB:PSHT_10953"/>
<dbReference type="PIRSF" id="PIRSF037677">
    <property type="entry name" value="DNA_mis_repair_Msh6"/>
    <property type="match status" value="1"/>
</dbReference>
<evidence type="ECO:0000256" key="6">
    <source>
        <dbReference type="ARBA" id="ARBA00023125"/>
    </source>
</evidence>
<keyword evidence="5 9" id="KW-0067">ATP-binding</keyword>
<keyword evidence="4 9" id="KW-0227">DNA damage</keyword>
<feature type="compositionally biased region" description="Polar residues" evidence="10">
    <location>
        <begin position="51"/>
        <end position="78"/>
    </location>
</feature>
<proteinExistence type="inferred from homology"/>
<dbReference type="GO" id="GO:0030983">
    <property type="term" value="F:mismatched DNA binding"/>
    <property type="evidence" value="ECO:0007669"/>
    <property type="project" value="UniProtKB-UniRule"/>
</dbReference>
<dbReference type="InterPro" id="IPR045076">
    <property type="entry name" value="MutS"/>
</dbReference>
<keyword evidence="14" id="KW-1185">Reference proteome</keyword>
<dbReference type="GO" id="GO:0006312">
    <property type="term" value="P:mitotic recombination"/>
    <property type="evidence" value="ECO:0007669"/>
    <property type="project" value="TreeGrafter"/>
</dbReference>
<dbReference type="SUPFAM" id="SSF48334">
    <property type="entry name" value="DNA repair protein MutS, domain III"/>
    <property type="match status" value="1"/>
</dbReference>
<dbReference type="InterPro" id="IPR036187">
    <property type="entry name" value="DNA_mismatch_repair_MutS_sf"/>
</dbReference>
<reference evidence="13 14" key="1">
    <citation type="submission" date="2017-12" db="EMBL/GenBank/DDBJ databases">
        <title>Gene loss provides genomic basis for host adaptation in cereal stripe rust fungi.</title>
        <authorList>
            <person name="Xia C."/>
        </authorList>
    </citation>
    <scope>NUCLEOTIDE SEQUENCE [LARGE SCALE GENOMIC DNA]</scope>
    <source>
        <strain evidence="13 14">93TX-2</strain>
    </source>
</reference>
<dbReference type="Proteomes" id="UP000238274">
    <property type="component" value="Unassembled WGS sequence"/>
</dbReference>
<evidence type="ECO:0000259" key="12">
    <source>
        <dbReference type="SMART" id="SM00534"/>
    </source>
</evidence>
<dbReference type="Gene3D" id="3.30.420.110">
    <property type="entry name" value="MutS, connector domain"/>
    <property type="match status" value="1"/>
</dbReference>
<dbReference type="SMART" id="SM00534">
    <property type="entry name" value="MUTSac"/>
    <property type="match status" value="1"/>
</dbReference>
<feature type="region of interest" description="Disordered" evidence="10">
    <location>
        <begin position="1"/>
        <end position="82"/>
    </location>
</feature>
<dbReference type="InterPro" id="IPR016151">
    <property type="entry name" value="DNA_mismatch_repair_MutS_N"/>
</dbReference>
<keyword evidence="7 9" id="KW-0234">DNA repair</keyword>
<dbReference type="InterPro" id="IPR007696">
    <property type="entry name" value="DNA_mismatch_repair_MutS_core"/>
</dbReference>
<evidence type="ECO:0000256" key="8">
    <source>
        <dbReference type="ARBA" id="ARBA00023242"/>
    </source>
</evidence>
<evidence type="ECO:0000256" key="4">
    <source>
        <dbReference type="ARBA" id="ARBA00022763"/>
    </source>
</evidence>
<dbReference type="Pfam" id="PF05192">
    <property type="entry name" value="MutS_III"/>
    <property type="match status" value="1"/>
</dbReference>
<dbReference type="Gene3D" id="3.40.50.300">
    <property type="entry name" value="P-loop containing nucleotide triphosphate hydrolases"/>
    <property type="match status" value="1"/>
</dbReference>
<dbReference type="InterPro" id="IPR007695">
    <property type="entry name" value="DNA_mismatch_repair_MutS-lik_N"/>
</dbReference>
<keyword evidence="8" id="KW-0539">Nucleus</keyword>
<dbReference type="PANTHER" id="PTHR11361:SF122">
    <property type="entry name" value="DNA MISMATCH REPAIR PROTEIN MSH3"/>
    <property type="match status" value="1"/>
</dbReference>
<dbReference type="Gene3D" id="1.10.1420.10">
    <property type="match status" value="2"/>
</dbReference>
<dbReference type="SUPFAM" id="SSF55271">
    <property type="entry name" value="DNA repair protein MutS, domain I"/>
    <property type="match status" value="1"/>
</dbReference>
<gene>
    <name evidence="13" type="ORF">PSHT_10953</name>
</gene>
<dbReference type="SMART" id="SM00533">
    <property type="entry name" value="MUTSd"/>
    <property type="match status" value="1"/>
</dbReference>
<evidence type="ECO:0000256" key="7">
    <source>
        <dbReference type="ARBA" id="ARBA00023204"/>
    </source>
</evidence>
<dbReference type="VEuPathDB" id="FungiDB:PSTT_13988"/>
<feature type="domain" description="DNA mismatch repair protein MutS core" evidence="11">
    <location>
        <begin position="497"/>
        <end position="822"/>
    </location>
</feature>
<reference evidence="14" key="3">
    <citation type="journal article" date="2018" name="Mol. Plant Microbe Interact.">
        <title>Genome sequence resources for the wheat stripe rust pathogen (Puccinia striiformis f. sp. tritici) and the barley stripe rust pathogen (Puccinia striiformis f. sp. hordei).</title>
        <authorList>
            <person name="Xia C."/>
            <person name="Wang M."/>
            <person name="Yin C."/>
            <person name="Cornejo O.E."/>
            <person name="Hulbert S.H."/>
            <person name="Chen X."/>
        </authorList>
    </citation>
    <scope>NUCLEOTIDE SEQUENCE [LARGE SCALE GENOMIC DNA]</scope>
    <source>
        <strain evidence="14">93TX-2</strain>
    </source>
</reference>
<evidence type="ECO:0000256" key="10">
    <source>
        <dbReference type="SAM" id="MobiDB-lite"/>
    </source>
</evidence>
<dbReference type="GO" id="GO:0005524">
    <property type="term" value="F:ATP binding"/>
    <property type="evidence" value="ECO:0007669"/>
    <property type="project" value="UniProtKB-UniRule"/>
</dbReference>
<evidence type="ECO:0000259" key="11">
    <source>
        <dbReference type="SMART" id="SM00533"/>
    </source>
</evidence>
<evidence type="ECO:0000313" key="13">
    <source>
        <dbReference type="EMBL" id="POW05109.1"/>
    </source>
</evidence>
<dbReference type="Pfam" id="PF01624">
    <property type="entry name" value="MutS_I"/>
    <property type="match status" value="1"/>
</dbReference>
<comment type="function">
    <text evidence="9">Component of the post-replicative DNA mismatch repair system (MMR).</text>
</comment>
<evidence type="ECO:0000256" key="5">
    <source>
        <dbReference type="ARBA" id="ARBA00022840"/>
    </source>
</evidence>
<feature type="region of interest" description="Disordered" evidence="10">
    <location>
        <begin position="109"/>
        <end position="139"/>
    </location>
</feature>
<dbReference type="InterPro" id="IPR017261">
    <property type="entry name" value="DNA_mismatch_repair_MutS/MSH"/>
</dbReference>
<dbReference type="AlphaFoldDB" id="A0A2S4V6F3"/>
<accession>A0A2S4V6F3</accession>
<feature type="compositionally biased region" description="Basic and acidic residues" evidence="10">
    <location>
        <begin position="1079"/>
        <end position="1089"/>
    </location>
</feature>
<reference evidence="14" key="2">
    <citation type="journal article" date="2018" name="BMC Genomics">
        <title>Genomic insights into host adaptation between the wheat stripe rust pathogen (Puccinia striiformis f. sp. tritici) and the barley stripe rust pathogen (Puccinia striiformis f. sp. hordei).</title>
        <authorList>
            <person name="Xia C."/>
            <person name="Wang M."/>
            <person name="Yin C."/>
            <person name="Cornejo O.E."/>
            <person name="Hulbert S.H."/>
            <person name="Chen X."/>
        </authorList>
    </citation>
    <scope>NUCLEOTIDE SEQUENCE [LARGE SCALE GENOMIC DNA]</scope>
    <source>
        <strain evidence="14">93TX-2</strain>
    </source>
</reference>
<dbReference type="EMBL" id="PKSM01000175">
    <property type="protein sequence ID" value="POW05109.1"/>
    <property type="molecule type" value="Genomic_DNA"/>
</dbReference>
<dbReference type="OrthoDB" id="121051at2759"/>
<comment type="subcellular location">
    <subcellularLocation>
        <location evidence="1">Nucleus</location>
    </subcellularLocation>
</comment>
<dbReference type="GO" id="GO:0006298">
    <property type="term" value="P:mismatch repair"/>
    <property type="evidence" value="ECO:0007669"/>
    <property type="project" value="InterPro"/>
</dbReference>
<feature type="compositionally biased region" description="Low complexity" evidence="10">
    <location>
        <begin position="21"/>
        <end position="32"/>
    </location>
</feature>
<feature type="region of interest" description="Disordered" evidence="10">
    <location>
        <begin position="1070"/>
        <end position="1089"/>
    </location>
</feature>
<protein>
    <recommendedName>
        <fullName evidence="9">DNA mismatch repair protein</fullName>
    </recommendedName>
</protein>
<keyword evidence="3 9" id="KW-0547">Nucleotide-binding</keyword>
<dbReference type="FunFam" id="3.40.1170.10:FF:000037">
    <property type="entry name" value="DNA mismatch repair protein"/>
    <property type="match status" value="1"/>
</dbReference>
<comment type="caution">
    <text evidence="13">The sequence shown here is derived from an EMBL/GenBank/DDBJ whole genome shotgun (WGS) entry which is preliminary data.</text>
</comment>
<sequence length="1111" mass="126231">MSGSGSNAIELNEDTVAPCRSPSSSSTVTTSSKRQKISTTTTTPEEEENNRLSTKTRLAQFIHSQSTPSKIPSPVSSSEHAKNFQKKIASKLSKPIKWEQLQSIWEPGVEQKKKDGRRKKKRGREELAPKKKKENKKPTQLELQWAEFKKQYPNLVIFMEVGYKIRLFGADAILGSKVLSIAHLAIPGRETCFFPKTNLYLHLSRMVMAGHKVGLFLQSETKSLRNQESNRKNINKRVFDRHLAGVYSISTWTEIDPNHANNNLTIINNKTTENNNNNTQTELLQNWIVSFYSTHDLKLKKKEGHELSMVAVCPQNGEIIWDNWRDDSIRSMLETRLTYLKPTEIIIPLNGLDHHSEKLINWIIKESSSSVKPRLESTEQNYTPHTAYELVSRFCQPNTKKSTKKFNRTHSQNHLSNIEQEEEEGFNEPEFLHHIVELSDGVLIALAGLIIHMKNYQLESIFRQPTQFKSFSNQNYMILDSNTLKNLEVFENSTDRTEIGSLFWTIDRTKTWMGKRLLKKWIGRPLIDMKMLKERGDAIEELIVHQNHPILIKMRRFLDMRLPDLEKTLVRIQYGKCTEKELLKFLDVIVELTVTFGSPSLLVGGTTSSSENKKKLFKSVLLNEIFTGFSLVRDQAIEYRSELNPKAISKGEYDDMFTNADEQYPELTDLKDCISCIEAELIEHLQACRITLDNPKLEYITIGSENVDRGHKVPQNWIKFSSTRAVQRYRTSEAQRLLEEREKYKGLLSKTISENFQSFLKSMEENYNEFREVINKLGQIDCLLSLSKIAMDNKYVKPELIDDSDQAQIEIVNGRHPIVEQILDDPFVPNHCSFNNSNQIITMVLTGNNMGGKSVTAKMIGCIVILAQTGSYVPAEKVRIGLFDGCYTRMGMSEELGQGRSAFMVEMNEAAKILRSATSRSLVIIDELGYGTSTYDGLAIATAVLDHLVSRIQCITVFITHYPQLNELAIKYPNSVKSYHMKFLETHDSSNEEEGQISRITFLYKLVPGLATKSHGIHVARLAGLPSSILHNARLKSSELEESVGQKKQAHQMTLIKDLLSGLFSPSSSSTGSSFSDTPHTDPNKVEGDLISRAQSVLSSLSWSTESQSEV</sequence>
<evidence type="ECO:0000256" key="1">
    <source>
        <dbReference type="ARBA" id="ARBA00004123"/>
    </source>
</evidence>
<dbReference type="PANTHER" id="PTHR11361">
    <property type="entry name" value="DNA MISMATCH REPAIR PROTEIN MUTS FAMILY MEMBER"/>
    <property type="match status" value="1"/>
</dbReference>
<organism evidence="13 14">
    <name type="scientific">Puccinia striiformis</name>
    <dbReference type="NCBI Taxonomy" id="27350"/>
    <lineage>
        <taxon>Eukaryota</taxon>
        <taxon>Fungi</taxon>
        <taxon>Dikarya</taxon>
        <taxon>Basidiomycota</taxon>
        <taxon>Pucciniomycotina</taxon>
        <taxon>Pucciniomycetes</taxon>
        <taxon>Pucciniales</taxon>
        <taxon>Pucciniaceae</taxon>
        <taxon>Puccinia</taxon>
    </lineage>
</organism>
<dbReference type="GO" id="GO:0140664">
    <property type="term" value="F:ATP-dependent DNA damage sensor activity"/>
    <property type="evidence" value="ECO:0007669"/>
    <property type="project" value="InterPro"/>
</dbReference>
<dbReference type="Gene3D" id="3.40.1170.10">
    <property type="entry name" value="DNA repair protein MutS, domain I"/>
    <property type="match status" value="1"/>
</dbReference>
<dbReference type="Pfam" id="PF00488">
    <property type="entry name" value="MutS_V"/>
    <property type="match status" value="1"/>
</dbReference>
<keyword evidence="6 9" id="KW-0238">DNA-binding</keyword>
<evidence type="ECO:0000256" key="2">
    <source>
        <dbReference type="ARBA" id="ARBA00007094"/>
    </source>
</evidence>
<dbReference type="InterPro" id="IPR036678">
    <property type="entry name" value="MutS_con_dom_sf"/>
</dbReference>
<evidence type="ECO:0000313" key="14">
    <source>
        <dbReference type="Proteomes" id="UP000238274"/>
    </source>
</evidence>
<dbReference type="GO" id="GO:0005634">
    <property type="term" value="C:nucleus"/>
    <property type="evidence" value="ECO:0007669"/>
    <property type="project" value="UniProtKB-SubCell"/>
</dbReference>
<dbReference type="SUPFAM" id="SSF52540">
    <property type="entry name" value="P-loop containing nucleoside triphosphate hydrolases"/>
    <property type="match status" value="1"/>
</dbReference>
<comment type="similarity">
    <text evidence="2">Belongs to the DNA mismatch repair MutS family. MSH3 subfamily.</text>
</comment>
<evidence type="ECO:0000256" key="9">
    <source>
        <dbReference type="PIRNR" id="PIRNR037677"/>
    </source>
</evidence>
<name>A0A2S4V6F3_9BASI</name>
<dbReference type="InterPro" id="IPR000432">
    <property type="entry name" value="DNA_mismatch_repair_MutS_C"/>
</dbReference>
<dbReference type="InterPro" id="IPR027417">
    <property type="entry name" value="P-loop_NTPase"/>
</dbReference>